<dbReference type="RefSeq" id="WP_242978615.1">
    <property type="nucleotide sequence ID" value="NZ_QGDI01000008.1"/>
</dbReference>
<dbReference type="EMBL" id="QGDI01000008">
    <property type="protein sequence ID" value="PWJ11859.1"/>
    <property type="molecule type" value="Genomic_DNA"/>
</dbReference>
<dbReference type="Pfam" id="PF18050">
    <property type="entry name" value="Cyclophil_like2"/>
    <property type="match status" value="1"/>
</dbReference>
<organism evidence="3 4">
    <name type="scientific">Ruminococcus flavefaciens</name>
    <dbReference type="NCBI Taxonomy" id="1265"/>
    <lineage>
        <taxon>Bacteria</taxon>
        <taxon>Bacillati</taxon>
        <taxon>Bacillota</taxon>
        <taxon>Clostridia</taxon>
        <taxon>Eubacteriales</taxon>
        <taxon>Oscillospiraceae</taxon>
        <taxon>Ruminococcus</taxon>
    </lineage>
</organism>
<comment type="caution">
    <text evidence="3">The sequence shown here is derived from an EMBL/GenBank/DDBJ whole genome shotgun (WGS) entry which is preliminary data.</text>
</comment>
<name>A0A315Y0L4_RUMFL</name>
<dbReference type="Proteomes" id="UP000245720">
    <property type="component" value="Unassembled WGS sequence"/>
</dbReference>
<proteinExistence type="predicted"/>
<dbReference type="AlphaFoldDB" id="A0A315Y0L4"/>
<dbReference type="InterPro" id="IPR029000">
    <property type="entry name" value="Cyclophilin-like_dom_sf"/>
</dbReference>
<protein>
    <recommendedName>
        <fullName evidence="2">Cyclophilin-like domain-containing protein</fullName>
    </recommendedName>
</protein>
<dbReference type="InterPro" id="IPR041183">
    <property type="entry name" value="Cyclophilin-like"/>
</dbReference>
<accession>A0A315Y0L4</accession>
<evidence type="ECO:0000259" key="2">
    <source>
        <dbReference type="Pfam" id="PF18050"/>
    </source>
</evidence>
<keyword evidence="1" id="KW-0732">Signal</keyword>
<feature type="signal peptide" evidence="1">
    <location>
        <begin position="1"/>
        <end position="27"/>
    </location>
</feature>
<sequence>MKRTLKITAVSVIAAAAVLTGITAAGAAKKNKYTGDDLSSMQDHLLGKTPAAEGADYDADNDGEWTSLDLCIMRKEAAEAMNEKSCITIEVNGHTLTAELADNEATRALAELAEEGFTAKLNEYGGFEKVGKLPQSLPKSDERITTEAGDIMLYQGNQMTIFYGSNTWSYTKLGHITGVSQQELKDIFGSGDVTVEISLNK</sequence>
<evidence type="ECO:0000256" key="1">
    <source>
        <dbReference type="SAM" id="SignalP"/>
    </source>
</evidence>
<feature type="domain" description="Cyclophilin-like" evidence="2">
    <location>
        <begin position="89"/>
        <end position="197"/>
    </location>
</feature>
<evidence type="ECO:0000313" key="3">
    <source>
        <dbReference type="EMBL" id="PWJ11859.1"/>
    </source>
</evidence>
<dbReference type="SUPFAM" id="SSF50891">
    <property type="entry name" value="Cyclophilin-like"/>
    <property type="match status" value="1"/>
</dbReference>
<evidence type="ECO:0000313" key="4">
    <source>
        <dbReference type="Proteomes" id="UP000245720"/>
    </source>
</evidence>
<reference evidence="3 4" key="1">
    <citation type="submission" date="2018-05" db="EMBL/GenBank/DDBJ databases">
        <title>The Hungate 1000. A catalogue of reference genomes from the rumen microbiome.</title>
        <authorList>
            <person name="Kelly W."/>
        </authorList>
    </citation>
    <scope>NUCLEOTIDE SEQUENCE [LARGE SCALE GENOMIC DNA]</scope>
    <source>
        <strain evidence="3 4">SAb67</strain>
    </source>
</reference>
<dbReference type="Gene3D" id="2.40.100.20">
    <property type="match status" value="1"/>
</dbReference>
<feature type="chain" id="PRO_5016247619" description="Cyclophilin-like domain-containing protein" evidence="1">
    <location>
        <begin position="28"/>
        <end position="201"/>
    </location>
</feature>
<gene>
    <name evidence="3" type="ORF">IE37_02123</name>
</gene>